<dbReference type="Gene3D" id="3.40.50.2000">
    <property type="entry name" value="Glycogen Phosphorylase B"/>
    <property type="match status" value="2"/>
</dbReference>
<sequence>MKKLNARSLRDAVSNVMATPSYRIAAQRLQQEIAGRNSLERACEIAEALLLPE</sequence>
<dbReference type="SUPFAM" id="SSF53756">
    <property type="entry name" value="UDP-Glycosyltransferase/glycogen phosphorylase"/>
    <property type="match status" value="1"/>
</dbReference>
<dbReference type="GO" id="GO:0016740">
    <property type="term" value="F:transferase activity"/>
    <property type="evidence" value="ECO:0007669"/>
    <property type="project" value="UniProtKB-KW"/>
</dbReference>
<keyword evidence="1" id="KW-0808">Transferase</keyword>
<gene>
    <name evidence="1" type="ORF">HDF16_001577</name>
</gene>
<accession>A0A7W7ZBT7</accession>
<name>A0A7W7ZBT7_9BACT</name>
<evidence type="ECO:0000313" key="1">
    <source>
        <dbReference type="EMBL" id="MBB5056892.1"/>
    </source>
</evidence>
<protein>
    <submittedName>
        <fullName evidence="1">UDP:flavonoid glycosyltransferase YjiC (YdhE family)</fullName>
    </submittedName>
</protein>
<reference evidence="1 2" key="1">
    <citation type="submission" date="2020-08" db="EMBL/GenBank/DDBJ databases">
        <title>Genomic Encyclopedia of Type Strains, Phase IV (KMG-V): Genome sequencing to study the core and pangenomes of soil and plant-associated prokaryotes.</title>
        <authorList>
            <person name="Whitman W."/>
        </authorList>
    </citation>
    <scope>NUCLEOTIDE SEQUENCE [LARGE SCALE GENOMIC DNA]</scope>
    <source>
        <strain evidence="1 2">M8UP14</strain>
    </source>
</reference>
<comment type="caution">
    <text evidence="1">The sequence shown here is derived from an EMBL/GenBank/DDBJ whole genome shotgun (WGS) entry which is preliminary data.</text>
</comment>
<proteinExistence type="predicted"/>
<dbReference type="EMBL" id="JACHIP010000002">
    <property type="protein sequence ID" value="MBB5056892.1"/>
    <property type="molecule type" value="Genomic_DNA"/>
</dbReference>
<evidence type="ECO:0000313" key="2">
    <source>
        <dbReference type="Proteomes" id="UP000540989"/>
    </source>
</evidence>
<dbReference type="AlphaFoldDB" id="A0A7W7ZBT7"/>
<organism evidence="1 2">
    <name type="scientific">Granulicella aggregans</name>
    <dbReference type="NCBI Taxonomy" id="474949"/>
    <lineage>
        <taxon>Bacteria</taxon>
        <taxon>Pseudomonadati</taxon>
        <taxon>Acidobacteriota</taxon>
        <taxon>Terriglobia</taxon>
        <taxon>Terriglobales</taxon>
        <taxon>Acidobacteriaceae</taxon>
        <taxon>Granulicella</taxon>
    </lineage>
</organism>
<keyword evidence="2" id="KW-1185">Reference proteome</keyword>
<dbReference type="Proteomes" id="UP000540989">
    <property type="component" value="Unassembled WGS sequence"/>
</dbReference>
<dbReference type="RefSeq" id="WP_184215200.1">
    <property type="nucleotide sequence ID" value="NZ_JACHIP010000002.1"/>
</dbReference>